<evidence type="ECO:0000313" key="3">
    <source>
        <dbReference type="Proteomes" id="UP000006729"/>
    </source>
</evidence>
<dbReference type="AlphaFoldDB" id="B9GYK8"/>
<name>B9GYK8_POPTR</name>
<evidence type="ECO:0000313" key="2">
    <source>
        <dbReference type="EMBL" id="PNT46786.1"/>
    </source>
</evidence>
<reference evidence="2 3" key="1">
    <citation type="journal article" date="2006" name="Science">
        <title>The genome of black cottonwood, Populus trichocarpa (Torr. &amp; Gray).</title>
        <authorList>
            <person name="Tuskan G.A."/>
            <person name="Difazio S."/>
            <person name="Jansson S."/>
            <person name="Bohlmann J."/>
            <person name="Grigoriev I."/>
            <person name="Hellsten U."/>
            <person name="Putnam N."/>
            <person name="Ralph S."/>
            <person name="Rombauts S."/>
            <person name="Salamov A."/>
            <person name="Schein J."/>
            <person name="Sterck L."/>
            <person name="Aerts A."/>
            <person name="Bhalerao R.R."/>
            <person name="Bhalerao R.P."/>
            <person name="Blaudez D."/>
            <person name="Boerjan W."/>
            <person name="Brun A."/>
            <person name="Brunner A."/>
            <person name="Busov V."/>
            <person name="Campbell M."/>
            <person name="Carlson J."/>
            <person name="Chalot M."/>
            <person name="Chapman J."/>
            <person name="Chen G.L."/>
            <person name="Cooper D."/>
            <person name="Coutinho P.M."/>
            <person name="Couturier J."/>
            <person name="Covert S."/>
            <person name="Cronk Q."/>
            <person name="Cunningham R."/>
            <person name="Davis J."/>
            <person name="Degroeve S."/>
            <person name="Dejardin A."/>
            <person name="Depamphilis C."/>
            <person name="Detter J."/>
            <person name="Dirks B."/>
            <person name="Dubchak I."/>
            <person name="Duplessis S."/>
            <person name="Ehlting J."/>
            <person name="Ellis B."/>
            <person name="Gendler K."/>
            <person name="Goodstein D."/>
            <person name="Gribskov M."/>
            <person name="Grimwood J."/>
            <person name="Groover A."/>
            <person name="Gunter L."/>
            <person name="Hamberger B."/>
            <person name="Heinze B."/>
            <person name="Helariutta Y."/>
            <person name="Henrissat B."/>
            <person name="Holligan D."/>
            <person name="Holt R."/>
            <person name="Huang W."/>
            <person name="Islam-Faridi N."/>
            <person name="Jones S."/>
            <person name="Jones-Rhoades M."/>
            <person name="Jorgensen R."/>
            <person name="Joshi C."/>
            <person name="Kangasjarvi J."/>
            <person name="Karlsson J."/>
            <person name="Kelleher C."/>
            <person name="Kirkpatrick R."/>
            <person name="Kirst M."/>
            <person name="Kohler A."/>
            <person name="Kalluri U."/>
            <person name="Larimer F."/>
            <person name="Leebens-Mack J."/>
            <person name="Leple J.C."/>
            <person name="Locascio P."/>
            <person name="Lou Y."/>
            <person name="Lucas S."/>
            <person name="Martin F."/>
            <person name="Montanini B."/>
            <person name="Napoli C."/>
            <person name="Nelson D.R."/>
            <person name="Nelson C."/>
            <person name="Nieminen K."/>
            <person name="Nilsson O."/>
            <person name="Pereda V."/>
            <person name="Peter G."/>
            <person name="Philippe R."/>
            <person name="Pilate G."/>
            <person name="Poliakov A."/>
            <person name="Razumovskaya J."/>
            <person name="Richardson P."/>
            <person name="Rinaldi C."/>
            <person name="Ritland K."/>
            <person name="Rouze P."/>
            <person name="Ryaboy D."/>
            <person name="Schmutz J."/>
            <person name="Schrader J."/>
            <person name="Segerman B."/>
            <person name="Shin H."/>
            <person name="Siddiqui A."/>
            <person name="Sterky F."/>
            <person name="Terry A."/>
            <person name="Tsai C.J."/>
            <person name="Uberbacher E."/>
            <person name="Unneberg P."/>
            <person name="Vahala J."/>
            <person name="Wall K."/>
            <person name="Wessler S."/>
            <person name="Yang G."/>
            <person name="Yin T."/>
            <person name="Douglas C."/>
            <person name="Marra M."/>
            <person name="Sandberg G."/>
            <person name="Van de Peer Y."/>
            <person name="Rokhsar D."/>
        </authorList>
    </citation>
    <scope>NUCLEOTIDE SEQUENCE [LARGE SCALE GENOMIC DNA]</scope>
    <source>
        <strain evidence="3">cv. Nisqually</strain>
    </source>
</reference>
<sequence>MNSSTHHNPRSHLSLREVGTKAKNKSIASNVVTVTEVVKTTQVVSSSPKPNLLVGHAGLPDLNDSVFIRHQDRSLLHSRHLYASHSSSHYITENGLTVMPENLYGQGVGRRGRQRTVAPGQPGQAGPSQQATANGGEEALIEVEIQWEIIYSVAFL</sequence>
<dbReference type="InParanoid" id="B9GYK8"/>
<organism evidence="2 3">
    <name type="scientific">Populus trichocarpa</name>
    <name type="common">Western balsam poplar</name>
    <name type="synonym">Populus balsamifera subsp. trichocarpa</name>
    <dbReference type="NCBI Taxonomy" id="3694"/>
    <lineage>
        <taxon>Eukaryota</taxon>
        <taxon>Viridiplantae</taxon>
        <taxon>Streptophyta</taxon>
        <taxon>Embryophyta</taxon>
        <taxon>Tracheophyta</taxon>
        <taxon>Spermatophyta</taxon>
        <taxon>Magnoliopsida</taxon>
        <taxon>eudicotyledons</taxon>
        <taxon>Gunneridae</taxon>
        <taxon>Pentapetalae</taxon>
        <taxon>rosids</taxon>
        <taxon>fabids</taxon>
        <taxon>Malpighiales</taxon>
        <taxon>Salicaceae</taxon>
        <taxon>Saliceae</taxon>
        <taxon>Populus</taxon>
    </lineage>
</organism>
<dbReference type="Proteomes" id="UP000006729">
    <property type="component" value="Chromosome 3"/>
</dbReference>
<dbReference type="EMBL" id="CM009292">
    <property type="protein sequence ID" value="PNT46786.1"/>
    <property type="molecule type" value="Genomic_DNA"/>
</dbReference>
<keyword evidence="3" id="KW-1185">Reference proteome</keyword>
<accession>B9GYK8</accession>
<protein>
    <submittedName>
        <fullName evidence="2">Uncharacterized protein</fullName>
    </submittedName>
</protein>
<dbReference type="HOGENOM" id="CLU_1689705_0_0_1"/>
<feature type="region of interest" description="Disordered" evidence="1">
    <location>
        <begin position="107"/>
        <end position="134"/>
    </location>
</feature>
<proteinExistence type="predicted"/>
<feature type="compositionally biased region" description="Low complexity" evidence="1">
    <location>
        <begin position="118"/>
        <end position="131"/>
    </location>
</feature>
<gene>
    <name evidence="2" type="ORF">POPTR_003G213900</name>
</gene>
<evidence type="ECO:0000256" key="1">
    <source>
        <dbReference type="SAM" id="MobiDB-lite"/>
    </source>
</evidence>
<feature type="region of interest" description="Disordered" evidence="1">
    <location>
        <begin position="1"/>
        <end position="21"/>
    </location>
</feature>